<keyword evidence="1" id="KW-1133">Transmembrane helix</keyword>
<dbReference type="InterPro" id="IPR032111">
    <property type="entry name" value="Clostridium_phage_holin"/>
</dbReference>
<evidence type="ECO:0000256" key="1">
    <source>
        <dbReference type="SAM" id="Phobius"/>
    </source>
</evidence>
<comment type="caution">
    <text evidence="2">The sequence shown here is derived from an EMBL/GenBank/DDBJ whole genome shotgun (WGS) entry which is preliminary data.</text>
</comment>
<dbReference type="EMBL" id="VSSQ01003832">
    <property type="protein sequence ID" value="MPM22555.1"/>
    <property type="molecule type" value="Genomic_DNA"/>
</dbReference>
<proteinExistence type="predicted"/>
<dbReference type="AlphaFoldDB" id="A0A644Y200"/>
<sequence length="89" mass="8769">MDFGITGIAGITAICYLAGQAVKATGLDNKWIPVICMGLGGVLGIAAIFIVPDFPAGDYITAAAVGIVSGATATGVNQAVKQLSAGDNT</sequence>
<evidence type="ECO:0008006" key="3">
    <source>
        <dbReference type="Google" id="ProtNLM"/>
    </source>
</evidence>
<name>A0A644Y200_9ZZZZ</name>
<keyword evidence="1" id="KW-0812">Transmembrane</keyword>
<keyword evidence="1" id="KW-0472">Membrane</keyword>
<evidence type="ECO:0000313" key="2">
    <source>
        <dbReference type="EMBL" id="MPM22555.1"/>
    </source>
</evidence>
<reference evidence="2" key="1">
    <citation type="submission" date="2019-08" db="EMBL/GenBank/DDBJ databases">
        <authorList>
            <person name="Kucharzyk K."/>
            <person name="Murdoch R.W."/>
            <person name="Higgins S."/>
            <person name="Loffler F."/>
        </authorList>
    </citation>
    <scope>NUCLEOTIDE SEQUENCE</scope>
</reference>
<accession>A0A644Y200</accession>
<feature type="transmembrane region" description="Helical" evidence="1">
    <location>
        <begin position="31"/>
        <end position="51"/>
    </location>
</feature>
<gene>
    <name evidence="2" type="ORF">SDC9_69012</name>
</gene>
<organism evidence="2">
    <name type="scientific">bioreactor metagenome</name>
    <dbReference type="NCBI Taxonomy" id="1076179"/>
    <lineage>
        <taxon>unclassified sequences</taxon>
        <taxon>metagenomes</taxon>
        <taxon>ecological metagenomes</taxon>
    </lineage>
</organism>
<dbReference type="Pfam" id="PF16079">
    <property type="entry name" value="Phage_holin_5_2"/>
    <property type="match status" value="1"/>
</dbReference>
<protein>
    <recommendedName>
        <fullName evidence="3">Enolase</fullName>
    </recommendedName>
</protein>